<feature type="transmembrane region" description="Helical" evidence="1">
    <location>
        <begin position="21"/>
        <end position="41"/>
    </location>
</feature>
<sequence length="347" mass="41505">MAEKSHYVLNCFNYRHQQTCLIKFILSIFIIIFFILSHIFFTKKPTFHLNNSNYIYSQILQCTNRNKTRIEEGQKYLSQNRVIICGLIRDRETHIKRLKQQLNEITIFFADYAIVIVENDSKDNTRHELINWAKIDKHIHIIDCNNEINSISLCNLSLVATNIKSIPDILRIEKMVQLRNIYMNYIDKHNLLKQFDYVIIEDFDLTTYTYLNGLFSTGFYLKYDSTIDAICSNGIFYNKLFGNMITYETYFDPYAHKDKQNQNWSKIYNDIWSTIFRKYSCNEGLIHVQSCFSGRTIYRYKSIKGKRYRTYIDQYKQAICEHIGLHETLKKVYINSEMIFYITKNNI</sequence>
<keyword evidence="1" id="KW-1133">Transmembrane helix</keyword>
<evidence type="ECO:0000256" key="1">
    <source>
        <dbReference type="SAM" id="Phobius"/>
    </source>
</evidence>
<organism evidence="2 3">
    <name type="scientific">Rotaria sordida</name>
    <dbReference type="NCBI Taxonomy" id="392033"/>
    <lineage>
        <taxon>Eukaryota</taxon>
        <taxon>Metazoa</taxon>
        <taxon>Spiralia</taxon>
        <taxon>Gnathifera</taxon>
        <taxon>Rotifera</taxon>
        <taxon>Eurotatoria</taxon>
        <taxon>Bdelloidea</taxon>
        <taxon>Philodinida</taxon>
        <taxon>Philodinidae</taxon>
        <taxon>Rotaria</taxon>
    </lineage>
</organism>
<dbReference type="Proteomes" id="UP000663870">
    <property type="component" value="Unassembled WGS sequence"/>
</dbReference>
<evidence type="ECO:0000313" key="2">
    <source>
        <dbReference type="EMBL" id="CAF0835207.1"/>
    </source>
</evidence>
<name>A0A813V4W4_9BILA</name>
<reference evidence="2" key="1">
    <citation type="submission" date="2021-02" db="EMBL/GenBank/DDBJ databases">
        <authorList>
            <person name="Nowell W R."/>
        </authorList>
    </citation>
    <scope>NUCLEOTIDE SEQUENCE</scope>
</reference>
<dbReference type="Pfam" id="PF11735">
    <property type="entry name" value="CAP59_mtransfer"/>
    <property type="match status" value="1"/>
</dbReference>
<keyword evidence="1" id="KW-0812">Transmembrane</keyword>
<protein>
    <submittedName>
        <fullName evidence="2">Uncharacterized protein</fullName>
    </submittedName>
</protein>
<comment type="caution">
    <text evidence="2">The sequence shown here is derived from an EMBL/GenBank/DDBJ whole genome shotgun (WGS) entry which is preliminary data.</text>
</comment>
<accession>A0A813V4W4</accession>
<keyword evidence="1" id="KW-0472">Membrane</keyword>
<dbReference type="AlphaFoldDB" id="A0A813V4W4"/>
<dbReference type="EMBL" id="CAJNOL010000090">
    <property type="protein sequence ID" value="CAF0835207.1"/>
    <property type="molecule type" value="Genomic_DNA"/>
</dbReference>
<dbReference type="InterPro" id="IPR021047">
    <property type="entry name" value="Mannosyltransferase_CMT1"/>
</dbReference>
<gene>
    <name evidence="2" type="ORF">JXQ802_LOCUS5893</name>
</gene>
<keyword evidence="3" id="KW-1185">Reference proteome</keyword>
<evidence type="ECO:0000313" key="3">
    <source>
        <dbReference type="Proteomes" id="UP000663870"/>
    </source>
</evidence>
<proteinExistence type="predicted"/>